<name>A0A6B3SN82_9BURK</name>
<dbReference type="Proteomes" id="UP000482155">
    <property type="component" value="Unassembled WGS sequence"/>
</dbReference>
<reference evidence="2 3" key="1">
    <citation type="submission" date="2020-02" db="EMBL/GenBank/DDBJ databases">
        <authorList>
            <person name="Kim M.K."/>
        </authorList>
    </citation>
    <scope>NUCLEOTIDE SEQUENCE [LARGE SCALE GENOMIC DNA]</scope>
    <source>
        <strain evidence="2 3">17J57-3</strain>
    </source>
</reference>
<evidence type="ECO:0000256" key="1">
    <source>
        <dbReference type="SAM" id="SignalP"/>
    </source>
</evidence>
<proteinExistence type="predicted"/>
<dbReference type="InterPro" id="IPR022061">
    <property type="entry name" value="DUF3617"/>
</dbReference>
<dbReference type="Pfam" id="PF12276">
    <property type="entry name" value="DUF3617"/>
    <property type="match status" value="1"/>
</dbReference>
<organism evidence="2 3">
    <name type="scientific">Noviherbaspirillum galbum</name>
    <dbReference type="NCBI Taxonomy" id="2709383"/>
    <lineage>
        <taxon>Bacteria</taxon>
        <taxon>Pseudomonadati</taxon>
        <taxon>Pseudomonadota</taxon>
        <taxon>Betaproteobacteria</taxon>
        <taxon>Burkholderiales</taxon>
        <taxon>Oxalobacteraceae</taxon>
        <taxon>Noviherbaspirillum</taxon>
    </lineage>
</organism>
<gene>
    <name evidence="2" type="ORF">G3574_06620</name>
</gene>
<sequence>MGKTFLMLAFLAPLACAPAFAAGQMKPGLWEMTMKSDAMKNMPKIPPEQMEQMKKMGIAVPEFQDGGMKTRICITKEMADREEPPVMDPSTGCQPRNYQRSGNSYSMDIVCNGADMKGEGKAKGSFSGSDNFTSTYDFKGTMHGQPVNQHHESSGKWLAADCGNVKSYGDMKPKK</sequence>
<feature type="signal peptide" evidence="1">
    <location>
        <begin position="1"/>
        <end position="21"/>
    </location>
</feature>
<feature type="chain" id="PRO_5025688380" evidence="1">
    <location>
        <begin position="22"/>
        <end position="175"/>
    </location>
</feature>
<dbReference type="EMBL" id="JAAIVB010000014">
    <property type="protein sequence ID" value="NEX60745.1"/>
    <property type="molecule type" value="Genomic_DNA"/>
</dbReference>
<evidence type="ECO:0000313" key="2">
    <source>
        <dbReference type="EMBL" id="NEX60745.1"/>
    </source>
</evidence>
<dbReference type="AlphaFoldDB" id="A0A6B3SN82"/>
<accession>A0A6B3SN82</accession>
<comment type="caution">
    <text evidence="2">The sequence shown here is derived from an EMBL/GenBank/DDBJ whole genome shotgun (WGS) entry which is preliminary data.</text>
</comment>
<keyword evidence="1" id="KW-0732">Signal</keyword>
<evidence type="ECO:0000313" key="3">
    <source>
        <dbReference type="Proteomes" id="UP000482155"/>
    </source>
</evidence>
<dbReference type="RefSeq" id="WP_163961281.1">
    <property type="nucleotide sequence ID" value="NZ_JAAIVB010000014.1"/>
</dbReference>
<keyword evidence="3" id="KW-1185">Reference proteome</keyword>
<protein>
    <submittedName>
        <fullName evidence="2">DUF3617 domain-containing protein</fullName>
    </submittedName>
</protein>